<dbReference type="Proteomes" id="UP000267081">
    <property type="component" value="Unassembled WGS sequence"/>
</dbReference>
<dbReference type="EMBL" id="RSEC01000021">
    <property type="protein sequence ID" value="RSD23557.1"/>
    <property type="molecule type" value="Genomic_DNA"/>
</dbReference>
<sequence length="315" mass="33299">MAERHAGWVDGVDSAEARLITGALVQADATGDALDPLRARPGIRDAPGTPGTVAIASNKLRVNPFQAVLADRARPGDGPYIVTLDAVKELPFGAAHASLSRVDLVVAEIVSGAFAVNVYVGENAASNPVRPTPAGSPVLVLAEVQVPPAGTAPTVVDRRQFTAALSGILPVRGETDLPPVATTHSSQFVYRLDTGVLLCKRGGAWAPYRPPRGDTWRTPALQNSWVNYGSGFTTAAYTLMDDGWVRLRGLVRNGVFDKPIFTLPVGYRPVAHWLLGVSTNPDAHGRVDILPTGEVMATTGNAGWFSLDGLTFSTY</sequence>
<protein>
    <submittedName>
        <fullName evidence="1">Uncharacterized protein</fullName>
    </submittedName>
</protein>
<accession>A0A3R9FBA4</accession>
<dbReference type="OrthoDB" id="5193571at2"/>
<name>A0A3R9FBA4_9PSEU</name>
<proteinExistence type="predicted"/>
<gene>
    <name evidence="1" type="ORF">EIY87_03895</name>
</gene>
<evidence type="ECO:0000313" key="2">
    <source>
        <dbReference type="Proteomes" id="UP000267081"/>
    </source>
</evidence>
<dbReference type="AlphaFoldDB" id="A0A3R9FBA4"/>
<keyword evidence="2" id="KW-1185">Reference proteome</keyword>
<dbReference type="RefSeq" id="WP_125306262.1">
    <property type="nucleotide sequence ID" value="NZ_RSEC01000021.1"/>
</dbReference>
<evidence type="ECO:0000313" key="1">
    <source>
        <dbReference type="EMBL" id="RSD23557.1"/>
    </source>
</evidence>
<reference evidence="1 2" key="1">
    <citation type="submission" date="2018-12" db="EMBL/GenBank/DDBJ databases">
        <title>Amycolatopsis eburnea sp. nov. actinomycete associate with arbuscular mycorrhiza fungal spore.</title>
        <authorList>
            <person name="Lumyong S."/>
            <person name="Chaiya L."/>
        </authorList>
    </citation>
    <scope>NUCLEOTIDE SEQUENCE [LARGE SCALE GENOMIC DNA]</scope>
    <source>
        <strain evidence="1 2">GLM-1</strain>
    </source>
</reference>
<organism evidence="1 2">
    <name type="scientific">Amycolatopsis eburnea</name>
    <dbReference type="NCBI Taxonomy" id="2267691"/>
    <lineage>
        <taxon>Bacteria</taxon>
        <taxon>Bacillati</taxon>
        <taxon>Actinomycetota</taxon>
        <taxon>Actinomycetes</taxon>
        <taxon>Pseudonocardiales</taxon>
        <taxon>Pseudonocardiaceae</taxon>
        <taxon>Amycolatopsis</taxon>
    </lineage>
</organism>
<comment type="caution">
    <text evidence="1">The sequence shown here is derived from an EMBL/GenBank/DDBJ whole genome shotgun (WGS) entry which is preliminary data.</text>
</comment>